<dbReference type="SUPFAM" id="SSF53098">
    <property type="entry name" value="Ribonuclease H-like"/>
    <property type="match status" value="1"/>
</dbReference>
<accession>A0AAW2SQU4</accession>
<feature type="domain" description="RNase H type-1" evidence="1">
    <location>
        <begin position="3"/>
        <end position="122"/>
    </location>
</feature>
<dbReference type="Pfam" id="PF13456">
    <property type="entry name" value="RVT_3"/>
    <property type="match status" value="1"/>
</dbReference>
<dbReference type="CDD" id="cd09279">
    <property type="entry name" value="RNase_HI_like"/>
    <property type="match status" value="1"/>
</dbReference>
<sequence length="170" mass="19092">MLFDGAARSDGVAAGIVFISPEQQVLTYSIVLSELCSNNVIEYQALVIDFQMDLEMGFIEIEVYCDSKLIINQLLNIYEVKKDNLVTFFWQASHLLKGCESVTLNHIPRKKNRMADALANLATILALSEGEMTNIPVCNRWVLPSPDRSDHKNFNAMTIATDDEKIGQSY</sequence>
<dbReference type="AlphaFoldDB" id="A0AAW2SQU4"/>
<comment type="caution">
    <text evidence="2">The sequence shown here is derived from an EMBL/GenBank/DDBJ whole genome shotgun (WGS) entry which is preliminary data.</text>
</comment>
<dbReference type="InterPro" id="IPR036397">
    <property type="entry name" value="RNaseH_sf"/>
</dbReference>
<dbReference type="PANTHER" id="PTHR48475">
    <property type="entry name" value="RIBONUCLEASE H"/>
    <property type="match status" value="1"/>
</dbReference>
<dbReference type="PANTHER" id="PTHR48475:SF1">
    <property type="entry name" value="RNASE H TYPE-1 DOMAIN-CONTAINING PROTEIN"/>
    <property type="match status" value="1"/>
</dbReference>
<name>A0AAW2SQU4_9LAMI</name>
<dbReference type="Gene3D" id="3.30.420.10">
    <property type="entry name" value="Ribonuclease H-like superfamily/Ribonuclease H"/>
    <property type="match status" value="1"/>
</dbReference>
<organism evidence="2">
    <name type="scientific">Sesamum latifolium</name>
    <dbReference type="NCBI Taxonomy" id="2727402"/>
    <lineage>
        <taxon>Eukaryota</taxon>
        <taxon>Viridiplantae</taxon>
        <taxon>Streptophyta</taxon>
        <taxon>Embryophyta</taxon>
        <taxon>Tracheophyta</taxon>
        <taxon>Spermatophyta</taxon>
        <taxon>Magnoliopsida</taxon>
        <taxon>eudicotyledons</taxon>
        <taxon>Gunneridae</taxon>
        <taxon>Pentapetalae</taxon>
        <taxon>asterids</taxon>
        <taxon>lamiids</taxon>
        <taxon>Lamiales</taxon>
        <taxon>Pedaliaceae</taxon>
        <taxon>Sesamum</taxon>
    </lineage>
</organism>
<evidence type="ECO:0000259" key="1">
    <source>
        <dbReference type="Pfam" id="PF13456"/>
    </source>
</evidence>
<reference evidence="2" key="1">
    <citation type="submission" date="2020-06" db="EMBL/GenBank/DDBJ databases">
        <authorList>
            <person name="Li T."/>
            <person name="Hu X."/>
            <person name="Zhang T."/>
            <person name="Song X."/>
            <person name="Zhang H."/>
            <person name="Dai N."/>
            <person name="Sheng W."/>
            <person name="Hou X."/>
            <person name="Wei L."/>
        </authorList>
    </citation>
    <scope>NUCLEOTIDE SEQUENCE</scope>
    <source>
        <strain evidence="2">KEN1</strain>
        <tissue evidence="2">Leaf</tissue>
    </source>
</reference>
<protein>
    <recommendedName>
        <fullName evidence="1">RNase H type-1 domain-containing protein</fullName>
    </recommendedName>
</protein>
<reference evidence="2" key="2">
    <citation type="journal article" date="2024" name="Plant">
        <title>Genomic evolution and insights into agronomic trait innovations of Sesamum species.</title>
        <authorList>
            <person name="Miao H."/>
            <person name="Wang L."/>
            <person name="Qu L."/>
            <person name="Liu H."/>
            <person name="Sun Y."/>
            <person name="Le M."/>
            <person name="Wang Q."/>
            <person name="Wei S."/>
            <person name="Zheng Y."/>
            <person name="Lin W."/>
            <person name="Duan Y."/>
            <person name="Cao H."/>
            <person name="Xiong S."/>
            <person name="Wang X."/>
            <person name="Wei L."/>
            <person name="Li C."/>
            <person name="Ma Q."/>
            <person name="Ju M."/>
            <person name="Zhao R."/>
            <person name="Li G."/>
            <person name="Mu C."/>
            <person name="Tian Q."/>
            <person name="Mei H."/>
            <person name="Zhang T."/>
            <person name="Gao T."/>
            <person name="Zhang H."/>
        </authorList>
    </citation>
    <scope>NUCLEOTIDE SEQUENCE</scope>
    <source>
        <strain evidence="2">KEN1</strain>
    </source>
</reference>
<dbReference type="InterPro" id="IPR002156">
    <property type="entry name" value="RNaseH_domain"/>
</dbReference>
<evidence type="ECO:0000313" key="2">
    <source>
        <dbReference type="EMBL" id="KAL0394926.1"/>
    </source>
</evidence>
<gene>
    <name evidence="2" type="ORF">Slati_4458800</name>
</gene>
<dbReference type="EMBL" id="JACGWN010000016">
    <property type="protein sequence ID" value="KAL0394926.1"/>
    <property type="molecule type" value="Genomic_DNA"/>
</dbReference>
<proteinExistence type="predicted"/>
<dbReference type="InterPro" id="IPR012337">
    <property type="entry name" value="RNaseH-like_sf"/>
</dbReference>
<dbReference type="GO" id="GO:0004523">
    <property type="term" value="F:RNA-DNA hybrid ribonuclease activity"/>
    <property type="evidence" value="ECO:0007669"/>
    <property type="project" value="InterPro"/>
</dbReference>
<dbReference type="GO" id="GO:0003676">
    <property type="term" value="F:nucleic acid binding"/>
    <property type="evidence" value="ECO:0007669"/>
    <property type="project" value="InterPro"/>
</dbReference>